<dbReference type="SMART" id="SM00534">
    <property type="entry name" value="MUTSac"/>
    <property type="match status" value="1"/>
</dbReference>
<evidence type="ECO:0000259" key="5">
    <source>
        <dbReference type="SMART" id="SM00534"/>
    </source>
</evidence>
<dbReference type="SUPFAM" id="SSF48334">
    <property type="entry name" value="DNA repair protein MutS, domain III"/>
    <property type="match status" value="1"/>
</dbReference>
<dbReference type="Pfam" id="PF05192">
    <property type="entry name" value="MutS_III"/>
    <property type="match status" value="1"/>
</dbReference>
<keyword evidence="4" id="KW-0472">Membrane</keyword>
<sequence length="665" mass="76535">MNFYFVILSVSEGSRKQKRMYTRSFALLRMTLLLITGFAIRRDKQSEKRFFILNSSFKKFFIHPMAPNTWYTQRIDETSRQLSQTKAQINRISLLRVLLFVAGFAGLILFYRAGTWAVVLTVCCTFLPFFILVKVHNRLYFRKEQLETQLKLNQDELKGLEGDYSAFDEGREFINPGHPYSYDLDLFGRKSLFQALGRTCTHIGKQTLAAWMRHHLTEKAAIETRQESIRDMSRRMEFREAFRVTGSINRSADSDEEEISRWSRTPSVLQHLWWVKLCLWAVPGINILLLALGLLHILSLSWFGMMFTIFVILSFALIQRVTLIQESYGKKLKTLNRYAKLITLAKGETWQAPALRELTDKLDIDGHSPAEALTQLSKELDRLDLRNNQLLYVILEGSMFFQLRQIVRIERWKARYGKYLMGWLEAVGELDALCSLGTFAYNHPAYTYPTITNQPFCFLARNMGHPLMPEAQCVKNDAAIPSRPFFLIITGANMAGKSTYLRTIGVNYLLACMGCPVCCESLTLYPAQLITSLRTTDSLSDNESYFFAELKRLKRIIDLLNEGQELFIILDEILKGTNSADKQKGSLDLIRQFMRLNADGIIATHDLLLGTLADQFPQHIRNYCFEADIKDNELIFSYRLREGVAQNMNACFLMKKMGITIDGGD</sequence>
<dbReference type="GO" id="GO:0006298">
    <property type="term" value="P:mismatch repair"/>
    <property type="evidence" value="ECO:0007669"/>
    <property type="project" value="InterPro"/>
</dbReference>
<evidence type="ECO:0000256" key="4">
    <source>
        <dbReference type="SAM" id="Phobius"/>
    </source>
</evidence>
<feature type="transmembrane region" description="Helical" evidence="4">
    <location>
        <begin position="20"/>
        <end position="40"/>
    </location>
</feature>
<dbReference type="Gene3D" id="3.40.50.300">
    <property type="entry name" value="P-loop containing nucleotide triphosphate hydrolases"/>
    <property type="match status" value="1"/>
</dbReference>
<gene>
    <name evidence="6" type="ordered locus">Bacsa_2076</name>
</gene>
<feature type="transmembrane region" description="Helical" evidence="4">
    <location>
        <begin position="116"/>
        <end position="133"/>
    </location>
</feature>
<dbReference type="CDD" id="cd03283">
    <property type="entry name" value="ABC_MutS-like"/>
    <property type="match status" value="1"/>
</dbReference>
<dbReference type="InterPro" id="IPR045076">
    <property type="entry name" value="MutS"/>
</dbReference>
<organism evidence="6 7">
    <name type="scientific">Phocaeicola salanitronis (strain DSM 18170 / JCM 13657 / CCUG 60908 / BL78)</name>
    <name type="common">Bacteroides salanitronis</name>
    <dbReference type="NCBI Taxonomy" id="667015"/>
    <lineage>
        <taxon>Bacteria</taxon>
        <taxon>Pseudomonadati</taxon>
        <taxon>Bacteroidota</taxon>
        <taxon>Bacteroidia</taxon>
        <taxon>Bacteroidales</taxon>
        <taxon>Bacteroidaceae</taxon>
        <taxon>Phocaeicola</taxon>
    </lineage>
</organism>
<evidence type="ECO:0000256" key="1">
    <source>
        <dbReference type="ARBA" id="ARBA00022741"/>
    </source>
</evidence>
<evidence type="ECO:0000313" key="6">
    <source>
        <dbReference type="EMBL" id="ADY36632.1"/>
    </source>
</evidence>
<proteinExistence type="predicted"/>
<dbReference type="GO" id="GO:0030983">
    <property type="term" value="F:mismatched DNA binding"/>
    <property type="evidence" value="ECO:0007669"/>
    <property type="project" value="InterPro"/>
</dbReference>
<dbReference type="HOGENOM" id="CLU_030717_0_0_10"/>
<dbReference type="InterPro" id="IPR036187">
    <property type="entry name" value="DNA_mismatch_repair_MutS_sf"/>
</dbReference>
<evidence type="ECO:0000256" key="2">
    <source>
        <dbReference type="ARBA" id="ARBA00022840"/>
    </source>
</evidence>
<dbReference type="Pfam" id="PF00488">
    <property type="entry name" value="MutS_V"/>
    <property type="match status" value="1"/>
</dbReference>
<evidence type="ECO:0000256" key="3">
    <source>
        <dbReference type="ARBA" id="ARBA00023125"/>
    </source>
</evidence>
<keyword evidence="4" id="KW-0812">Transmembrane</keyword>
<keyword evidence="3" id="KW-0238">DNA-binding</keyword>
<dbReference type="GO" id="GO:0140664">
    <property type="term" value="F:ATP-dependent DNA damage sensor activity"/>
    <property type="evidence" value="ECO:0007669"/>
    <property type="project" value="InterPro"/>
</dbReference>
<reference evidence="6 7" key="1">
    <citation type="journal article" date="2011" name="Stand. Genomic Sci.">
        <title>Complete genome sequence of Bacteroides salanitronis type strain (BL78).</title>
        <authorList>
            <person name="Gronow S."/>
            <person name="Held B."/>
            <person name="Lucas S."/>
            <person name="Lapidus A."/>
            <person name="Del Rio T.G."/>
            <person name="Nolan M."/>
            <person name="Tice H."/>
            <person name="Deshpande S."/>
            <person name="Cheng J.F."/>
            <person name="Pitluck S."/>
            <person name="Liolios K."/>
            <person name="Pagani I."/>
            <person name="Ivanova N."/>
            <person name="Mavromatis K."/>
            <person name="Pati A."/>
            <person name="Tapia R."/>
            <person name="Han C."/>
            <person name="Goodwin L."/>
            <person name="Chen A."/>
            <person name="Palaniappan K."/>
            <person name="Land M."/>
            <person name="Hauser L."/>
            <person name="Chang Y.J."/>
            <person name="Jeffries C.D."/>
            <person name="Brambilla E.M."/>
            <person name="Rohde M."/>
            <person name="Goker M."/>
            <person name="Detter J.C."/>
            <person name="Woyke T."/>
            <person name="Bristow J."/>
            <person name="Markowitz V."/>
            <person name="Hugenholtz P."/>
            <person name="Kyrpides N.C."/>
            <person name="Klenk H.P."/>
            <person name="Eisen J.A."/>
        </authorList>
    </citation>
    <scope>NUCLEOTIDE SEQUENCE [LARGE SCALE GENOMIC DNA]</scope>
    <source>
        <strain evidence="6 7">DSM 18170</strain>
    </source>
</reference>
<dbReference type="Proteomes" id="UP000007486">
    <property type="component" value="Chromosome"/>
</dbReference>
<protein>
    <submittedName>
        <fullName evidence="6">DNA mismatch repair protein MutS domain protein</fullName>
    </submittedName>
</protein>
<dbReference type="eggNOG" id="COG0249">
    <property type="taxonomic scope" value="Bacteria"/>
</dbReference>
<dbReference type="InterPro" id="IPR000432">
    <property type="entry name" value="DNA_mismatch_repair_MutS_C"/>
</dbReference>
<dbReference type="Gene3D" id="1.10.1420.10">
    <property type="match status" value="1"/>
</dbReference>
<feature type="transmembrane region" description="Helical" evidence="4">
    <location>
        <begin position="93"/>
        <end position="110"/>
    </location>
</feature>
<dbReference type="AlphaFoldDB" id="F0R3K0"/>
<name>F0R3K0_PHOSB</name>
<evidence type="ECO:0000313" key="7">
    <source>
        <dbReference type="Proteomes" id="UP000007486"/>
    </source>
</evidence>
<keyword evidence="7" id="KW-1185">Reference proteome</keyword>
<dbReference type="STRING" id="667015.Bacsa_2076"/>
<dbReference type="GO" id="GO:0005524">
    <property type="term" value="F:ATP binding"/>
    <property type="evidence" value="ECO:0007669"/>
    <property type="project" value="UniProtKB-KW"/>
</dbReference>
<accession>F0R3K0</accession>
<feature type="transmembrane region" description="Helical" evidence="4">
    <location>
        <begin position="273"/>
        <end position="295"/>
    </location>
</feature>
<dbReference type="KEGG" id="bsa:Bacsa_2076"/>
<dbReference type="FunFam" id="3.40.50.300:FF:001552">
    <property type="entry name" value="Mismatch repair ATPase (MutS family)"/>
    <property type="match status" value="1"/>
</dbReference>
<dbReference type="InterPro" id="IPR007696">
    <property type="entry name" value="DNA_mismatch_repair_MutS_core"/>
</dbReference>
<keyword evidence="2" id="KW-0067">ATP-binding</keyword>
<dbReference type="InterPro" id="IPR027417">
    <property type="entry name" value="P-loop_NTPase"/>
</dbReference>
<dbReference type="SUPFAM" id="SSF52540">
    <property type="entry name" value="P-loop containing nucleoside triphosphate hydrolases"/>
    <property type="match status" value="1"/>
</dbReference>
<dbReference type="PANTHER" id="PTHR11361">
    <property type="entry name" value="DNA MISMATCH REPAIR PROTEIN MUTS FAMILY MEMBER"/>
    <property type="match status" value="1"/>
</dbReference>
<dbReference type="PANTHER" id="PTHR11361:SF99">
    <property type="entry name" value="DNA MISMATCH REPAIR PROTEIN"/>
    <property type="match status" value="1"/>
</dbReference>
<feature type="transmembrane region" description="Helical" evidence="4">
    <location>
        <begin position="301"/>
        <end position="323"/>
    </location>
</feature>
<feature type="domain" description="DNA mismatch repair proteins mutS family" evidence="5">
    <location>
        <begin position="484"/>
        <end position="663"/>
    </location>
</feature>
<keyword evidence="1" id="KW-0547">Nucleotide-binding</keyword>
<dbReference type="EMBL" id="CP002530">
    <property type="protein sequence ID" value="ADY36632.1"/>
    <property type="molecule type" value="Genomic_DNA"/>
</dbReference>
<dbReference type="GO" id="GO:0005829">
    <property type="term" value="C:cytosol"/>
    <property type="evidence" value="ECO:0007669"/>
    <property type="project" value="TreeGrafter"/>
</dbReference>
<keyword evidence="4" id="KW-1133">Transmembrane helix</keyword>